<organism evidence="6 7">
    <name type="scientific">Salvelinus namaycush</name>
    <name type="common">Lake trout</name>
    <name type="synonym">Salmo namaycush</name>
    <dbReference type="NCBI Taxonomy" id="8040"/>
    <lineage>
        <taxon>Eukaryota</taxon>
        <taxon>Metazoa</taxon>
        <taxon>Chordata</taxon>
        <taxon>Craniata</taxon>
        <taxon>Vertebrata</taxon>
        <taxon>Euteleostomi</taxon>
        <taxon>Actinopterygii</taxon>
        <taxon>Neopterygii</taxon>
        <taxon>Teleostei</taxon>
        <taxon>Protacanthopterygii</taxon>
        <taxon>Salmoniformes</taxon>
        <taxon>Salmonidae</taxon>
        <taxon>Salmoninae</taxon>
        <taxon>Salvelinus</taxon>
    </lineage>
</organism>
<keyword evidence="1" id="KW-0433">Leucine-rich repeat</keyword>
<sequence length="499" mass="55224">MLQSQMRCAGGEPSAASKSPPGFYVTWLSILYYVNIVPNNGQLFIWIKRHIKNVVYFGLVADRGIVLTAGVLDYVSTLSTYIYLRRHMKRMEESSSSFSQPQLQSQMRVTVTVLQHSGIFGEVGHVGLHVLMRMASSTSVFYHTKIVPNQRPLSVWTADSIPKPAQAPVKSEQSRVNMLASPPRGIFSSTKNVPHNTEYLDLSRNLLTVLQAGSFGTLWSLRVLLLKDNNLSHVDDGAFSSLQGLRRLDLSRNHLSALGPGFSLGLESLTELLLDHNHLTVLESGAFHSLDSLQKLDLSSNLISTVKPRALGYLTGLRQLHLEGNHLTSLGSGLFSTLRSLEVLGLRGNLISSTEPGVFAPMSSLTLLDLALNRLSTLGYRTLLSIHTPSLHVLLEGNPWHCDCDLQRVFRKLSSIHRVFLDDYQELRCSQPTELKGRSMGEVDDELCVGETVTVLILTVTVVITVVAAIIMAEKNKKNSVAKNWEESVGLDTYCDNYN</sequence>
<reference evidence="7" key="1">
    <citation type="submission" date="2025-08" db="UniProtKB">
        <authorList>
            <consortium name="RefSeq"/>
        </authorList>
    </citation>
    <scope>IDENTIFICATION</scope>
    <source>
        <tissue evidence="7">White muscle</tissue>
    </source>
</reference>
<dbReference type="AlphaFoldDB" id="A0A8U1H626"/>
<keyword evidence="6" id="KW-1185">Reference proteome</keyword>
<evidence type="ECO:0000256" key="2">
    <source>
        <dbReference type="ARBA" id="ARBA00022729"/>
    </source>
</evidence>
<dbReference type="InterPro" id="IPR000483">
    <property type="entry name" value="Cys-rich_flank_reg_C"/>
</dbReference>
<proteinExistence type="predicted"/>
<keyword evidence="4" id="KW-1133">Transmembrane helix</keyword>
<dbReference type="SMART" id="SM00082">
    <property type="entry name" value="LRRCT"/>
    <property type="match status" value="1"/>
</dbReference>
<dbReference type="PANTHER" id="PTHR24369">
    <property type="entry name" value="ANTIGEN BSP, PUTATIVE-RELATED"/>
    <property type="match status" value="1"/>
</dbReference>
<dbReference type="PRINTS" id="PR00019">
    <property type="entry name" value="LEURICHRPT"/>
</dbReference>
<evidence type="ECO:0000259" key="5">
    <source>
        <dbReference type="SMART" id="SM00082"/>
    </source>
</evidence>
<dbReference type="GO" id="GO:0005886">
    <property type="term" value="C:plasma membrane"/>
    <property type="evidence" value="ECO:0007669"/>
    <property type="project" value="TreeGrafter"/>
</dbReference>
<gene>
    <name evidence="7" type="primary">LOC120063689</name>
</gene>
<dbReference type="SMART" id="SM00369">
    <property type="entry name" value="LRR_TYP"/>
    <property type="match status" value="8"/>
</dbReference>
<dbReference type="Gene3D" id="3.80.10.10">
    <property type="entry name" value="Ribonuclease Inhibitor"/>
    <property type="match status" value="2"/>
</dbReference>
<keyword evidence="4" id="KW-0812">Transmembrane</keyword>
<dbReference type="PANTHER" id="PTHR24369:SF213">
    <property type="entry name" value="INSULIN LIKE GROWTH FACTOR BINDING PROTEIN ACID LABILE SUBUNIT"/>
    <property type="match status" value="1"/>
</dbReference>
<evidence type="ECO:0000256" key="1">
    <source>
        <dbReference type="ARBA" id="ARBA00022614"/>
    </source>
</evidence>
<dbReference type="PROSITE" id="PS51450">
    <property type="entry name" value="LRR"/>
    <property type="match status" value="1"/>
</dbReference>
<evidence type="ECO:0000256" key="3">
    <source>
        <dbReference type="ARBA" id="ARBA00022737"/>
    </source>
</evidence>
<evidence type="ECO:0000313" key="6">
    <source>
        <dbReference type="Proteomes" id="UP000808372"/>
    </source>
</evidence>
<dbReference type="InterPro" id="IPR003591">
    <property type="entry name" value="Leu-rich_rpt_typical-subtyp"/>
</dbReference>
<feature type="domain" description="LRRCT" evidence="5">
    <location>
        <begin position="398"/>
        <end position="449"/>
    </location>
</feature>
<evidence type="ECO:0000256" key="4">
    <source>
        <dbReference type="SAM" id="Phobius"/>
    </source>
</evidence>
<evidence type="ECO:0000313" key="7">
    <source>
        <dbReference type="RefSeq" id="XP_038869912.1"/>
    </source>
</evidence>
<protein>
    <submittedName>
        <fullName evidence="7">Carboxypeptidase N subunit 2-like</fullName>
    </submittedName>
</protein>
<dbReference type="SUPFAM" id="SSF52058">
    <property type="entry name" value="L domain-like"/>
    <property type="match status" value="1"/>
</dbReference>
<dbReference type="FunFam" id="3.80.10.10:FF:001360">
    <property type="entry name" value="Uncharacterized protein"/>
    <property type="match status" value="1"/>
</dbReference>
<feature type="transmembrane region" description="Helical" evidence="4">
    <location>
        <begin position="453"/>
        <end position="473"/>
    </location>
</feature>
<dbReference type="InterPro" id="IPR032675">
    <property type="entry name" value="LRR_dom_sf"/>
</dbReference>
<dbReference type="KEGG" id="snh:120063689"/>
<dbReference type="GeneID" id="120063689"/>
<dbReference type="InterPro" id="IPR001611">
    <property type="entry name" value="Leu-rich_rpt"/>
</dbReference>
<keyword evidence="2" id="KW-0732">Signal</keyword>
<dbReference type="RefSeq" id="XP_038869912.1">
    <property type="nucleotide sequence ID" value="XM_039013984.1"/>
</dbReference>
<dbReference type="Pfam" id="PF13855">
    <property type="entry name" value="LRR_8"/>
    <property type="match status" value="1"/>
</dbReference>
<name>A0A8U1H626_SALNM</name>
<dbReference type="Proteomes" id="UP000808372">
    <property type="component" value="Chromosome 19"/>
</dbReference>
<accession>A0A8U1H626</accession>
<keyword evidence="3" id="KW-0677">Repeat</keyword>
<keyword evidence="4" id="KW-0472">Membrane</keyword>
<dbReference type="InterPro" id="IPR050541">
    <property type="entry name" value="LRR_TM_domain-containing"/>
</dbReference>